<keyword evidence="1" id="KW-1133">Transmembrane helix</keyword>
<reference evidence="3" key="1">
    <citation type="journal article" date="2021" name="ISME J.">
        <title>Evolutionary origin and ecological implication of a unique nif island in free-living Bradyrhizobium lineages.</title>
        <authorList>
            <person name="Tao J."/>
        </authorList>
    </citation>
    <scope>NUCLEOTIDE SEQUENCE [LARGE SCALE GENOMIC DNA]</scope>
    <source>
        <strain evidence="3">SZCCT0094</strain>
    </source>
</reference>
<evidence type="ECO:0000256" key="1">
    <source>
        <dbReference type="SAM" id="Phobius"/>
    </source>
</evidence>
<comment type="caution">
    <text evidence="2">The sequence shown here is derived from an EMBL/GenBank/DDBJ whole genome shotgun (WGS) entry which is preliminary data.</text>
</comment>
<keyword evidence="3" id="KW-1185">Reference proteome</keyword>
<organism evidence="2 3">
    <name type="scientific">Bradyrhizobium denitrificans</name>
    <dbReference type="NCBI Taxonomy" id="2734912"/>
    <lineage>
        <taxon>Bacteria</taxon>
        <taxon>Pseudomonadati</taxon>
        <taxon>Pseudomonadota</taxon>
        <taxon>Alphaproteobacteria</taxon>
        <taxon>Hyphomicrobiales</taxon>
        <taxon>Nitrobacteraceae</taxon>
        <taxon>Bradyrhizobium</taxon>
    </lineage>
</organism>
<dbReference type="Proteomes" id="UP001314635">
    <property type="component" value="Unassembled WGS sequence"/>
</dbReference>
<evidence type="ECO:0000313" key="2">
    <source>
        <dbReference type="EMBL" id="MBR1139473.1"/>
    </source>
</evidence>
<accession>A0ABS5GDQ0</accession>
<protein>
    <submittedName>
        <fullName evidence="2">Uncharacterized protein</fullName>
    </submittedName>
</protein>
<sequence>MMNSLTSPELTMLFMGVVLSLGTALVWMVYELEQGARQPAKIRRDPPQIG</sequence>
<feature type="transmembrane region" description="Helical" evidence="1">
    <location>
        <begin position="12"/>
        <end position="30"/>
    </location>
</feature>
<keyword evidence="1" id="KW-0812">Transmembrane</keyword>
<gene>
    <name evidence="2" type="ORF">JQ619_27310</name>
</gene>
<keyword evidence="1" id="KW-0472">Membrane</keyword>
<proteinExistence type="predicted"/>
<dbReference type="RefSeq" id="WP_012045180.1">
    <property type="nucleotide sequence ID" value="NZ_JABFDP010000017.1"/>
</dbReference>
<dbReference type="EMBL" id="JAFCLK010000030">
    <property type="protein sequence ID" value="MBR1139473.1"/>
    <property type="molecule type" value="Genomic_DNA"/>
</dbReference>
<name>A0ABS5GDQ0_9BRAD</name>
<evidence type="ECO:0000313" key="3">
    <source>
        <dbReference type="Proteomes" id="UP001314635"/>
    </source>
</evidence>